<protein>
    <submittedName>
        <fullName evidence="1">Uncharacterized protein</fullName>
    </submittedName>
</protein>
<dbReference type="Proteomes" id="UP000799770">
    <property type="component" value="Unassembled WGS sequence"/>
</dbReference>
<keyword evidence="2" id="KW-1185">Reference proteome</keyword>
<proteinExistence type="predicted"/>
<dbReference type="EMBL" id="ML977312">
    <property type="protein sequence ID" value="KAF2121115.1"/>
    <property type="molecule type" value="Genomic_DNA"/>
</dbReference>
<accession>A0A6A5ZPM5</accession>
<organism evidence="1 2">
    <name type="scientific">Lophiotrema nucula</name>
    <dbReference type="NCBI Taxonomy" id="690887"/>
    <lineage>
        <taxon>Eukaryota</taxon>
        <taxon>Fungi</taxon>
        <taxon>Dikarya</taxon>
        <taxon>Ascomycota</taxon>
        <taxon>Pezizomycotina</taxon>
        <taxon>Dothideomycetes</taxon>
        <taxon>Pleosporomycetidae</taxon>
        <taxon>Pleosporales</taxon>
        <taxon>Lophiotremataceae</taxon>
        <taxon>Lophiotrema</taxon>
    </lineage>
</organism>
<name>A0A6A5ZPM5_9PLEO</name>
<gene>
    <name evidence="1" type="ORF">BDV96DRAFT_640521</name>
</gene>
<dbReference type="OrthoDB" id="3791698at2759"/>
<reference evidence="1" key="1">
    <citation type="journal article" date="2020" name="Stud. Mycol.">
        <title>101 Dothideomycetes genomes: a test case for predicting lifestyles and emergence of pathogens.</title>
        <authorList>
            <person name="Haridas S."/>
            <person name="Albert R."/>
            <person name="Binder M."/>
            <person name="Bloem J."/>
            <person name="Labutti K."/>
            <person name="Salamov A."/>
            <person name="Andreopoulos B."/>
            <person name="Baker S."/>
            <person name="Barry K."/>
            <person name="Bills G."/>
            <person name="Bluhm B."/>
            <person name="Cannon C."/>
            <person name="Castanera R."/>
            <person name="Culley D."/>
            <person name="Daum C."/>
            <person name="Ezra D."/>
            <person name="Gonzalez J."/>
            <person name="Henrissat B."/>
            <person name="Kuo A."/>
            <person name="Liang C."/>
            <person name="Lipzen A."/>
            <person name="Lutzoni F."/>
            <person name="Magnuson J."/>
            <person name="Mondo S."/>
            <person name="Nolan M."/>
            <person name="Ohm R."/>
            <person name="Pangilinan J."/>
            <person name="Park H.-J."/>
            <person name="Ramirez L."/>
            <person name="Alfaro M."/>
            <person name="Sun H."/>
            <person name="Tritt A."/>
            <person name="Yoshinaga Y."/>
            <person name="Zwiers L.-H."/>
            <person name="Turgeon B."/>
            <person name="Goodwin S."/>
            <person name="Spatafora J."/>
            <person name="Crous P."/>
            <person name="Grigoriev I."/>
        </authorList>
    </citation>
    <scope>NUCLEOTIDE SEQUENCE</scope>
    <source>
        <strain evidence="1">CBS 627.86</strain>
    </source>
</reference>
<evidence type="ECO:0000313" key="1">
    <source>
        <dbReference type="EMBL" id="KAF2121115.1"/>
    </source>
</evidence>
<sequence length="194" mass="22602">MPFCNTCGSFYEGRGLYCPYHGSKKTFPKSYEQPSGYYNVDGIPPMEYNSHKHHNRYNSPDLSLFPSRHGTSANLQSAATHFRNLANDYTINNMTFHTHPNGTKSIQVSANKDRVQCSTCKQWFPDRKRLEAHQWEYVSGCEDHAVCFSREDEMWHGTSWKHDRCFVKGCESVYRREGGWKAGVVEDHVRKWHQ</sequence>
<evidence type="ECO:0000313" key="2">
    <source>
        <dbReference type="Proteomes" id="UP000799770"/>
    </source>
</evidence>
<dbReference type="AlphaFoldDB" id="A0A6A5ZPM5"/>